<organism evidence="1 2">
    <name type="scientific">Pardalotus punctatus</name>
    <name type="common">spotted pardalote</name>
    <dbReference type="NCBI Taxonomy" id="254575"/>
    <lineage>
        <taxon>Eukaryota</taxon>
        <taxon>Metazoa</taxon>
        <taxon>Chordata</taxon>
        <taxon>Craniata</taxon>
        <taxon>Vertebrata</taxon>
        <taxon>Euteleostomi</taxon>
        <taxon>Archelosauria</taxon>
        <taxon>Archosauria</taxon>
        <taxon>Dinosauria</taxon>
        <taxon>Saurischia</taxon>
        <taxon>Theropoda</taxon>
        <taxon>Coelurosauria</taxon>
        <taxon>Aves</taxon>
        <taxon>Neognathae</taxon>
        <taxon>Neoaves</taxon>
        <taxon>Telluraves</taxon>
        <taxon>Australaves</taxon>
        <taxon>Passeriformes</taxon>
        <taxon>Meliphagoidea</taxon>
        <taxon>Pardalotidae</taxon>
        <taxon>Pardalotus</taxon>
    </lineage>
</organism>
<sequence>TPRDGAVGSSCPPGSYCPQGSASPLPCPAGQYSSSTGNTGIHDCLLCDAGYFCNGTGLVSPTGLCEAGFYCSGGSISPRPPRPTASGGPCPPGHVCGVGSSRAQPCPAGTYSPSWSGTRCLQCPGGFYCPSASSNYTDCPPGGSGCAH</sequence>
<dbReference type="PANTHER" id="PTHR46104">
    <property type="entry name" value="GENE 9195-RELATED-RELATED"/>
    <property type="match status" value="1"/>
</dbReference>
<dbReference type="InterPro" id="IPR009030">
    <property type="entry name" value="Growth_fac_rcpt_cys_sf"/>
</dbReference>
<dbReference type="AlphaFoldDB" id="A0A7L3IVU8"/>
<feature type="non-terminal residue" evidence="1">
    <location>
        <position position="1"/>
    </location>
</feature>
<dbReference type="Proteomes" id="UP000570592">
    <property type="component" value="Unassembled WGS sequence"/>
</dbReference>
<dbReference type="EMBL" id="VZTX01050408">
    <property type="protein sequence ID" value="NXU21542.1"/>
    <property type="molecule type" value="Genomic_DNA"/>
</dbReference>
<dbReference type="Gene3D" id="2.10.50.10">
    <property type="entry name" value="Tumor Necrosis Factor Receptor, subunit A, domain 2"/>
    <property type="match status" value="2"/>
</dbReference>
<proteinExistence type="predicted"/>
<feature type="non-terminal residue" evidence="1">
    <location>
        <position position="148"/>
    </location>
</feature>
<gene>
    <name evidence="1" type="primary">Scube3_1</name>
    <name evidence="1" type="ORF">PARPUN_R06733</name>
</gene>
<dbReference type="SUPFAM" id="SSF57184">
    <property type="entry name" value="Growth factor receptor domain"/>
    <property type="match status" value="1"/>
</dbReference>
<dbReference type="SMART" id="SM01411">
    <property type="entry name" value="Ephrin_rec_like"/>
    <property type="match status" value="2"/>
</dbReference>
<name>A0A7L3IVU8_9PASS</name>
<protein>
    <submittedName>
        <fullName evidence="1">SCUB3 protein</fullName>
    </submittedName>
</protein>
<evidence type="ECO:0000313" key="2">
    <source>
        <dbReference type="Proteomes" id="UP000570592"/>
    </source>
</evidence>
<dbReference type="PANTHER" id="PTHR46104:SF1">
    <property type="entry name" value="GENE 9195-RELATED"/>
    <property type="match status" value="1"/>
</dbReference>
<evidence type="ECO:0000313" key="1">
    <source>
        <dbReference type="EMBL" id="NXU21542.1"/>
    </source>
</evidence>
<accession>A0A7L3IVU8</accession>
<reference evidence="1 2" key="1">
    <citation type="submission" date="2019-09" db="EMBL/GenBank/DDBJ databases">
        <title>Bird 10,000 Genomes (B10K) Project - Family phase.</title>
        <authorList>
            <person name="Zhang G."/>
        </authorList>
    </citation>
    <scope>NUCLEOTIDE SEQUENCE [LARGE SCALE GENOMIC DNA]</scope>
    <source>
        <strain evidence="1">B10K-DU-029-51</strain>
    </source>
</reference>
<comment type="caution">
    <text evidence="1">The sequence shown here is derived from an EMBL/GenBank/DDBJ whole genome shotgun (WGS) entry which is preliminary data.</text>
</comment>
<keyword evidence="2" id="KW-1185">Reference proteome</keyword>